<keyword evidence="2" id="KW-1185">Reference proteome</keyword>
<sequence length="737" mass="84312">MPGNFNNQKTQFVVGDFNCHSTTWGYGETDSNGQLLEQWAEATSPSLLHDPKLPCSFNSKIWKRGYNPDNCFVSRNIHDTCCKNVYNAIPKTQHRPIGIQVYSTIKTTKISFRRRFNFMKARWPEYSQVLDEEITNLAPTPSNYHIFVESLRKISRRYIPRGCRQHYIPGLSNASRDTLEQYEQLFAKDPFSDQTITCETALMTALSEAREKKWIETLDRMGMSHSSKIAWNLIKKLDGDPKLSKAPSNVTPNQVANQLLLNGKFNSKRQKTKIKRLIPTENTNFQKSFTMKKLNNGINTMKNGKAAVIDDVCVEQIKNFGPGTKKWILKLFNLYERLILYRIEKTVDSKLIPQQAGFRPGKSCTSQILALTEHIEEGFENKHITGLALVDLSSAYDTVNHKILLHKANETLKEYHLVKILESLLQNRQFFVTLKGKKSRWRNQNNGLAQGSVLAPILFNIYTNDQPIPDNTITFAYADDLAITVEGKGFEDIEEKLESALKTMSTYYKKNSLKPNPTKTKVSAFRLNSRQATRRLNVTWDGTQLEHTDKPTYLGVVLDRTLTYKYHCEKTRKKVEARNSLIRKLTNSKWGAKPTVVRTSAQALCFSTAEYACPVWCRSVHAKKLNISLYETCRIVTGCMKPTPLENLYKAAGFTSPDLRRKAHEHTEKLKQTFDARHSIFGQECGTGRLKSRRRFLSHPLDEPPSLYPLERTHQMVFLATGKPGECSTESELGWPQ</sequence>
<proteinExistence type="predicted"/>
<dbReference type="InterPro" id="IPR052560">
    <property type="entry name" value="RdDP_mobile_element"/>
</dbReference>
<dbReference type="PANTHER" id="PTHR36688">
    <property type="entry name" value="ENDO/EXONUCLEASE/PHOSPHATASE DOMAIN-CONTAINING PROTEIN"/>
    <property type="match status" value="1"/>
</dbReference>
<dbReference type="Gene3D" id="3.60.10.10">
    <property type="entry name" value="Endonuclease/exonuclease/phosphatase"/>
    <property type="match status" value="1"/>
</dbReference>
<dbReference type="OrthoDB" id="6769838at2759"/>
<dbReference type="InterPro" id="IPR036691">
    <property type="entry name" value="Endo/exonu/phosph_ase_sf"/>
</dbReference>
<evidence type="ECO:0000313" key="3">
    <source>
        <dbReference type="RefSeq" id="XP_030750457.1"/>
    </source>
</evidence>
<dbReference type="AlphaFoldDB" id="A0A6J2XGQ3"/>
<protein>
    <submittedName>
        <fullName evidence="3">Uncharacterized protein LOC115878186</fullName>
    </submittedName>
</protein>
<dbReference type="SUPFAM" id="SSF56219">
    <property type="entry name" value="DNase I-like"/>
    <property type="match status" value="1"/>
</dbReference>
<dbReference type="Pfam" id="PF14529">
    <property type="entry name" value="Exo_endo_phos_2"/>
    <property type="match status" value="1"/>
</dbReference>
<dbReference type="InterPro" id="IPR043502">
    <property type="entry name" value="DNA/RNA_pol_sf"/>
</dbReference>
<feature type="domain" description="Reverse transcriptase" evidence="1">
    <location>
        <begin position="259"/>
        <end position="558"/>
    </location>
</feature>
<gene>
    <name evidence="3" type="primary">LOC115878186</name>
</gene>
<dbReference type="GeneID" id="115878186"/>
<dbReference type="GO" id="GO:0071897">
    <property type="term" value="P:DNA biosynthetic process"/>
    <property type="evidence" value="ECO:0007669"/>
    <property type="project" value="UniProtKB-ARBA"/>
</dbReference>
<dbReference type="CDD" id="cd01650">
    <property type="entry name" value="RT_nLTR_like"/>
    <property type="match status" value="1"/>
</dbReference>
<organism evidence="2 3">
    <name type="scientific">Sitophilus oryzae</name>
    <name type="common">Rice weevil</name>
    <name type="synonym">Curculio oryzae</name>
    <dbReference type="NCBI Taxonomy" id="7048"/>
    <lineage>
        <taxon>Eukaryota</taxon>
        <taxon>Metazoa</taxon>
        <taxon>Ecdysozoa</taxon>
        <taxon>Arthropoda</taxon>
        <taxon>Hexapoda</taxon>
        <taxon>Insecta</taxon>
        <taxon>Pterygota</taxon>
        <taxon>Neoptera</taxon>
        <taxon>Endopterygota</taxon>
        <taxon>Coleoptera</taxon>
        <taxon>Polyphaga</taxon>
        <taxon>Cucujiformia</taxon>
        <taxon>Curculionidae</taxon>
        <taxon>Dryophthorinae</taxon>
        <taxon>Sitophilus</taxon>
    </lineage>
</organism>
<dbReference type="SUPFAM" id="SSF56672">
    <property type="entry name" value="DNA/RNA polymerases"/>
    <property type="match status" value="1"/>
</dbReference>
<dbReference type="InterPro" id="IPR000477">
    <property type="entry name" value="RT_dom"/>
</dbReference>
<dbReference type="GO" id="GO:0003824">
    <property type="term" value="F:catalytic activity"/>
    <property type="evidence" value="ECO:0007669"/>
    <property type="project" value="InterPro"/>
</dbReference>
<dbReference type="PROSITE" id="PS50878">
    <property type="entry name" value="RT_POL"/>
    <property type="match status" value="1"/>
</dbReference>
<dbReference type="Proteomes" id="UP000504635">
    <property type="component" value="Unplaced"/>
</dbReference>
<dbReference type="Pfam" id="PF00078">
    <property type="entry name" value="RVT_1"/>
    <property type="match status" value="1"/>
</dbReference>
<evidence type="ECO:0000259" key="1">
    <source>
        <dbReference type="PROSITE" id="PS50878"/>
    </source>
</evidence>
<name>A0A6J2XGQ3_SITOR</name>
<dbReference type="RefSeq" id="XP_030750457.1">
    <property type="nucleotide sequence ID" value="XM_030894597.1"/>
</dbReference>
<dbReference type="KEGG" id="soy:115878186"/>
<dbReference type="InParanoid" id="A0A6J2XGQ3"/>
<accession>A0A6J2XGQ3</accession>
<dbReference type="PANTHER" id="PTHR36688:SF1">
    <property type="entry name" value="ENDONUCLEASE_EXONUCLEASE_PHOSPHATASE DOMAIN-CONTAINING PROTEIN"/>
    <property type="match status" value="1"/>
</dbReference>
<evidence type="ECO:0000313" key="2">
    <source>
        <dbReference type="Proteomes" id="UP000504635"/>
    </source>
</evidence>
<reference evidence="3" key="1">
    <citation type="submission" date="2025-08" db="UniProtKB">
        <authorList>
            <consortium name="RefSeq"/>
        </authorList>
    </citation>
    <scope>IDENTIFICATION</scope>
    <source>
        <tissue evidence="3">Gonads</tissue>
    </source>
</reference>
<dbReference type="InterPro" id="IPR005135">
    <property type="entry name" value="Endo/exonuclease/phosphatase"/>
</dbReference>